<keyword evidence="7" id="KW-1185">Reference proteome</keyword>
<dbReference type="InterPro" id="IPR034086">
    <property type="entry name" value="PMEI_plant"/>
</dbReference>
<feature type="chain" id="PRO_5043417233" evidence="4">
    <location>
        <begin position="20"/>
        <end position="169"/>
    </location>
</feature>
<dbReference type="AlphaFoldDB" id="A0AAV6N649"/>
<dbReference type="NCBIfam" id="TIGR01614">
    <property type="entry name" value="PME_inhib"/>
    <property type="match status" value="1"/>
</dbReference>
<keyword evidence="1 4" id="KW-0732">Signal</keyword>
<evidence type="ECO:0000313" key="6">
    <source>
        <dbReference type="EMBL" id="KAG6591933.1"/>
    </source>
</evidence>
<dbReference type="PANTHER" id="PTHR36710">
    <property type="entry name" value="PECTINESTERASE INHIBITOR-LIKE"/>
    <property type="match status" value="1"/>
</dbReference>
<dbReference type="EMBL" id="JAGKQH010000009">
    <property type="protein sequence ID" value="KAG6591933.1"/>
    <property type="molecule type" value="Genomic_DNA"/>
</dbReference>
<evidence type="ECO:0000259" key="5">
    <source>
        <dbReference type="SMART" id="SM00856"/>
    </source>
</evidence>
<evidence type="ECO:0000313" key="7">
    <source>
        <dbReference type="Proteomes" id="UP000685013"/>
    </source>
</evidence>
<gene>
    <name evidence="6" type="primary">PMEI</name>
    <name evidence="6" type="ORF">SDJN03_14279</name>
</gene>
<feature type="non-terminal residue" evidence="6">
    <location>
        <position position="1"/>
    </location>
</feature>
<keyword evidence="2" id="KW-1015">Disulfide bond</keyword>
<evidence type="ECO:0000256" key="2">
    <source>
        <dbReference type="ARBA" id="ARBA00023157"/>
    </source>
</evidence>
<reference evidence="6 7" key="1">
    <citation type="journal article" date="2021" name="Hortic Res">
        <title>The domestication of Cucurbita argyrosperma as revealed by the genome of its wild relative.</title>
        <authorList>
            <person name="Barrera-Redondo J."/>
            <person name="Sanchez-de la Vega G."/>
            <person name="Aguirre-Liguori J.A."/>
            <person name="Castellanos-Morales G."/>
            <person name="Gutierrez-Guerrero Y.T."/>
            <person name="Aguirre-Dugua X."/>
            <person name="Aguirre-Planter E."/>
            <person name="Tenaillon M.I."/>
            <person name="Lira-Saade R."/>
            <person name="Eguiarte L.E."/>
        </authorList>
    </citation>
    <scope>NUCLEOTIDE SEQUENCE [LARGE SCALE GENOMIC DNA]</scope>
    <source>
        <strain evidence="6">JBR-2021</strain>
    </source>
</reference>
<evidence type="ECO:0000256" key="1">
    <source>
        <dbReference type="ARBA" id="ARBA00022729"/>
    </source>
</evidence>
<sequence length="169" mass="17902">MLQFLVLFPLFSHVKPDAALIGSVCGKTEQPVICSDCFESSSGSQTADVRGLAVIAIGCAERNTRLMAQKLGELLRSTPDSALKTILNGCWISTGYAAGDFPGIARAVAAGDYTTGRNTLEIAIRNVNSCLEEFNKNPRVPVPSEVLTVTVTVAAIQGCRIVSDILNSI</sequence>
<accession>A0AAV6N649</accession>
<name>A0AAV6N649_9ROSI</name>
<comment type="caution">
    <text evidence="6">The sequence shown here is derived from an EMBL/GenBank/DDBJ whole genome shotgun (WGS) entry which is preliminary data.</text>
</comment>
<dbReference type="GO" id="GO:0046910">
    <property type="term" value="F:pectinesterase inhibitor activity"/>
    <property type="evidence" value="ECO:0007669"/>
    <property type="project" value="InterPro"/>
</dbReference>
<dbReference type="PANTHER" id="PTHR36710:SF12">
    <property type="entry name" value="CELL WALL _ VACUOLAR INHIBITOR OF FRUCTOSIDASE 2-LIKE"/>
    <property type="match status" value="1"/>
</dbReference>
<feature type="domain" description="Pectinesterase inhibitor" evidence="5">
    <location>
        <begin position="16"/>
        <end position="165"/>
    </location>
</feature>
<organism evidence="6 7">
    <name type="scientific">Cucurbita argyrosperma subsp. sororia</name>
    <dbReference type="NCBI Taxonomy" id="37648"/>
    <lineage>
        <taxon>Eukaryota</taxon>
        <taxon>Viridiplantae</taxon>
        <taxon>Streptophyta</taxon>
        <taxon>Embryophyta</taxon>
        <taxon>Tracheophyta</taxon>
        <taxon>Spermatophyta</taxon>
        <taxon>Magnoliopsida</taxon>
        <taxon>eudicotyledons</taxon>
        <taxon>Gunneridae</taxon>
        <taxon>Pentapetalae</taxon>
        <taxon>rosids</taxon>
        <taxon>fabids</taxon>
        <taxon>Cucurbitales</taxon>
        <taxon>Cucurbitaceae</taxon>
        <taxon>Cucurbiteae</taxon>
        <taxon>Cucurbita</taxon>
    </lineage>
</organism>
<comment type="similarity">
    <text evidence="3">Belongs to the PMEI family.</text>
</comment>
<dbReference type="CDD" id="cd15797">
    <property type="entry name" value="PMEI"/>
    <property type="match status" value="1"/>
</dbReference>
<evidence type="ECO:0000256" key="4">
    <source>
        <dbReference type="SAM" id="SignalP"/>
    </source>
</evidence>
<dbReference type="Proteomes" id="UP000685013">
    <property type="component" value="Chromosome 9"/>
</dbReference>
<proteinExistence type="inferred from homology"/>
<dbReference type="InterPro" id="IPR052421">
    <property type="entry name" value="PCW_Enzyme_Inhibitor"/>
</dbReference>
<evidence type="ECO:0000256" key="3">
    <source>
        <dbReference type="ARBA" id="ARBA00038471"/>
    </source>
</evidence>
<feature type="signal peptide" evidence="4">
    <location>
        <begin position="1"/>
        <end position="19"/>
    </location>
</feature>
<protein>
    <submittedName>
        <fullName evidence="6">Pectinesterase inhibitor</fullName>
    </submittedName>
</protein>
<dbReference type="SMART" id="SM00856">
    <property type="entry name" value="PMEI"/>
    <property type="match status" value="1"/>
</dbReference>
<dbReference type="InterPro" id="IPR006501">
    <property type="entry name" value="Pectinesterase_inhib_dom"/>
</dbReference>
<dbReference type="Pfam" id="PF04043">
    <property type="entry name" value="PMEI"/>
    <property type="match status" value="1"/>
</dbReference>